<sequence>MITRLKNRFRIFRKAENGAVVALEFMIMLPLIFGTFFMGFEMGIYSIRQLMLDRALEVTTRDVRLNTQATFSHDDLRTAICANSGGLDKCDENLKLEMLPMDPRDFTGLPANPDCENIYSNATPVRGWSLGQQHELMILRACYRFKPVFPTTGLGYYLEKNSNGEARMVSITAFVQEPS</sequence>
<keyword evidence="1" id="KW-0472">Membrane</keyword>
<evidence type="ECO:0000313" key="2">
    <source>
        <dbReference type="EMBL" id="QUJ75205.1"/>
    </source>
</evidence>
<keyword evidence="1" id="KW-1133">Transmembrane helix</keyword>
<proteinExistence type="predicted"/>
<keyword evidence="3" id="KW-1185">Reference proteome</keyword>
<feature type="transmembrane region" description="Helical" evidence="1">
    <location>
        <begin position="21"/>
        <end position="40"/>
    </location>
</feature>
<name>A0A975JBH6_9RHOB</name>
<dbReference type="EMBL" id="CP073581">
    <property type="protein sequence ID" value="QUJ75205.1"/>
    <property type="molecule type" value="Genomic_DNA"/>
</dbReference>
<accession>A0A975JBH6</accession>
<gene>
    <name evidence="2" type="ORF">KDD17_09225</name>
</gene>
<dbReference type="RefSeq" id="WP_212703410.1">
    <property type="nucleotide sequence ID" value="NZ_CP073581.1"/>
</dbReference>
<evidence type="ECO:0000313" key="3">
    <source>
        <dbReference type="Proteomes" id="UP000683291"/>
    </source>
</evidence>
<evidence type="ECO:0000256" key="1">
    <source>
        <dbReference type="SAM" id="Phobius"/>
    </source>
</evidence>
<keyword evidence="1" id="KW-0812">Transmembrane</keyword>
<dbReference type="Proteomes" id="UP000683291">
    <property type="component" value="Chromosome 1"/>
</dbReference>
<dbReference type="AlphaFoldDB" id="A0A975JBH6"/>
<reference evidence="2" key="1">
    <citation type="submission" date="2021-04" db="EMBL/GenBank/DDBJ databases">
        <title>Complete genome sequence for Sulfitobacter sp. strain JK7-1.</title>
        <authorList>
            <person name="Park S.-J."/>
        </authorList>
    </citation>
    <scope>NUCLEOTIDE SEQUENCE</scope>
    <source>
        <strain evidence="2">JK7-1</strain>
    </source>
</reference>
<protein>
    <submittedName>
        <fullName evidence="2">Pilus assembly protein</fullName>
    </submittedName>
</protein>
<dbReference type="KEGG" id="sual:KDD17_09225"/>
<organism evidence="2 3">
    <name type="scientific">Sulfitobacter albidus</name>
    <dbReference type="NCBI Taxonomy" id="2829501"/>
    <lineage>
        <taxon>Bacteria</taxon>
        <taxon>Pseudomonadati</taxon>
        <taxon>Pseudomonadota</taxon>
        <taxon>Alphaproteobacteria</taxon>
        <taxon>Rhodobacterales</taxon>
        <taxon>Roseobacteraceae</taxon>
        <taxon>Sulfitobacter</taxon>
    </lineage>
</organism>